<keyword evidence="6" id="KW-1185">Reference proteome</keyword>
<gene>
    <name evidence="5" type="ORF">GOP47_0024118</name>
</gene>
<reference evidence="5" key="1">
    <citation type="submission" date="2021-01" db="EMBL/GenBank/DDBJ databases">
        <title>Adiantum capillus-veneris genome.</title>
        <authorList>
            <person name="Fang Y."/>
            <person name="Liao Q."/>
        </authorList>
    </citation>
    <scope>NUCLEOTIDE SEQUENCE</scope>
    <source>
        <strain evidence="5">H3</strain>
        <tissue evidence="5">Leaf</tissue>
    </source>
</reference>
<comment type="subcellular location">
    <subcellularLocation>
        <location evidence="4">Secreted</location>
        <location evidence="4">Extracellular space</location>
        <location evidence="4">Apoplast</location>
    </subcellularLocation>
</comment>
<dbReference type="EMBL" id="JABFUD020000023">
    <property type="protein sequence ID" value="KAI5061613.1"/>
    <property type="molecule type" value="Genomic_DNA"/>
</dbReference>
<name>A0A9D4Z400_ADICA</name>
<feature type="signal peptide" evidence="4">
    <location>
        <begin position="1"/>
        <end position="27"/>
    </location>
</feature>
<organism evidence="5 6">
    <name type="scientific">Adiantum capillus-veneris</name>
    <name type="common">Maidenhair fern</name>
    <dbReference type="NCBI Taxonomy" id="13818"/>
    <lineage>
        <taxon>Eukaryota</taxon>
        <taxon>Viridiplantae</taxon>
        <taxon>Streptophyta</taxon>
        <taxon>Embryophyta</taxon>
        <taxon>Tracheophyta</taxon>
        <taxon>Polypodiopsida</taxon>
        <taxon>Polypodiidae</taxon>
        <taxon>Polypodiales</taxon>
        <taxon>Pteridineae</taxon>
        <taxon>Pteridaceae</taxon>
        <taxon>Vittarioideae</taxon>
        <taxon>Adiantum</taxon>
    </lineage>
</organism>
<keyword evidence="4" id="KW-0732">Signal</keyword>
<keyword evidence="3 4" id="KW-0964">Secreted</keyword>
<comment type="similarity">
    <text evidence="1 4">Belongs to the plant dirigent protein family.</text>
</comment>
<dbReference type="Gene3D" id="2.40.480.10">
    <property type="entry name" value="Allene oxide cyclase-like"/>
    <property type="match status" value="1"/>
</dbReference>
<protein>
    <recommendedName>
        <fullName evidence="4">Dirigent protein</fullName>
    </recommendedName>
</protein>
<evidence type="ECO:0000256" key="2">
    <source>
        <dbReference type="ARBA" id="ARBA00011738"/>
    </source>
</evidence>
<dbReference type="Pfam" id="PF03018">
    <property type="entry name" value="Dirigent"/>
    <property type="match status" value="1"/>
</dbReference>
<evidence type="ECO:0000256" key="4">
    <source>
        <dbReference type="RuleBase" id="RU363099"/>
    </source>
</evidence>
<dbReference type="PANTHER" id="PTHR21495">
    <property type="entry name" value="NUCLEOPORIN-RELATED"/>
    <property type="match status" value="1"/>
</dbReference>
<comment type="caution">
    <text evidence="5">The sequence shown here is derived from an EMBL/GenBank/DDBJ whole genome shotgun (WGS) entry which is preliminary data.</text>
</comment>
<dbReference type="InterPro" id="IPR004265">
    <property type="entry name" value="Dirigent"/>
</dbReference>
<accession>A0A9D4Z400</accession>
<dbReference type="AlphaFoldDB" id="A0A9D4Z400"/>
<evidence type="ECO:0000313" key="6">
    <source>
        <dbReference type="Proteomes" id="UP000886520"/>
    </source>
</evidence>
<evidence type="ECO:0000256" key="1">
    <source>
        <dbReference type="ARBA" id="ARBA00010746"/>
    </source>
</evidence>
<dbReference type="GO" id="GO:0009699">
    <property type="term" value="P:phenylpropanoid biosynthetic process"/>
    <property type="evidence" value="ECO:0007669"/>
    <property type="project" value="UniProtKB-ARBA"/>
</dbReference>
<evidence type="ECO:0000313" key="5">
    <source>
        <dbReference type="EMBL" id="KAI5061613.1"/>
    </source>
</evidence>
<feature type="chain" id="PRO_5039741625" description="Dirigent protein" evidence="4">
    <location>
        <begin position="28"/>
        <end position="200"/>
    </location>
</feature>
<sequence>MMPSTDMAVLVQLGLSFIFFLLPCTLPGPRLQGVMATTYRATKTSPSRPKSLDFYMYIAVQNNSNLGGIATFTAVQSAQPNPIQPFSFGTIHTFDNPLYSTASLTSASLGRAQGWYGNTGKEVLTLFLVQTFSFLSGPNNGTLSLMGVDVATDTVKYGAIVGGTGDFSCARGVATQTLVSSQIVDQQTVSWFRFVINLTY</sequence>
<keyword evidence="4" id="KW-0052">Apoplast</keyword>
<comment type="function">
    <text evidence="4">Dirigent proteins impart stereoselectivity on the phenoxy radical-coupling reaction, yielding optically active lignans from two molecules of coniferyl alcohol in the biosynthesis of lignans, flavonolignans, and alkaloids and thus plays a central role in plant secondary metabolism.</text>
</comment>
<dbReference type="OrthoDB" id="1864232at2759"/>
<proteinExistence type="inferred from homology"/>
<evidence type="ECO:0000256" key="3">
    <source>
        <dbReference type="ARBA" id="ARBA00022525"/>
    </source>
</evidence>
<comment type="subunit">
    <text evidence="2 4">Homodimer.</text>
</comment>
<dbReference type="GO" id="GO:0048046">
    <property type="term" value="C:apoplast"/>
    <property type="evidence" value="ECO:0007669"/>
    <property type="project" value="UniProtKB-SubCell"/>
</dbReference>
<dbReference type="InterPro" id="IPR044859">
    <property type="entry name" value="Allene_oxi_cyc_Dirigent"/>
</dbReference>
<dbReference type="Proteomes" id="UP000886520">
    <property type="component" value="Chromosome 23"/>
</dbReference>